<evidence type="ECO:0000313" key="17">
    <source>
        <dbReference type="EnsemblFungi" id="MAPG_09300T0"/>
    </source>
</evidence>
<reference evidence="17" key="5">
    <citation type="submission" date="2015-06" db="UniProtKB">
        <authorList>
            <consortium name="EnsemblFungi"/>
        </authorList>
    </citation>
    <scope>IDENTIFICATION</scope>
    <source>
        <strain evidence="17">ATCC 64411</strain>
    </source>
</reference>
<evidence type="ECO:0000256" key="9">
    <source>
        <dbReference type="ARBA" id="ARBA00023277"/>
    </source>
</evidence>
<name>A0A0C4E9K7_MAGP6</name>
<evidence type="ECO:0000313" key="18">
    <source>
        <dbReference type="Proteomes" id="UP000011715"/>
    </source>
</evidence>
<dbReference type="PROSITE" id="PS51164">
    <property type="entry name" value="CBM1_2"/>
    <property type="match status" value="1"/>
</dbReference>
<sequence>MVALKPLLTAALGAGVVSADGLNARAKAQGRYWGTCVNPGVLNEARASAVVKNGQDFGSYTAENEMKFDALEPSRGNFNYGTADRIVATAKSIGAHMRCHALVWHAQVPGWVQNGRFDKATLISIMETHIKNVVGHFKGSCYAWDVVNEALNEDGSYRTSDSVWGRTIGATEFIPRAFKAARAADPNAKLYYNDYNCDKPGRKATGAQNLIKMVQAAGAPIDGMGLQGHMSVGQVGPVSTLVQNLKAFTALGVDVAYTELDIAARGGSSQFAQQGTDYGYVVQACMQVSRCVGITAWGFTDAHSWISGGNALIWDSSYNKKPAYNAILNAFGSSSGGNSGGTDSGDGGSGGGGGGGDGECASLYGQCGGEGWTGATCCSSGSCQTNNQWYSQCL</sequence>
<evidence type="ECO:0000259" key="14">
    <source>
        <dbReference type="PROSITE" id="PS51164"/>
    </source>
</evidence>
<reference evidence="17" key="4">
    <citation type="journal article" date="2015" name="G3 (Bethesda)">
        <title>Genome sequences of three phytopathogenic species of the Magnaporthaceae family of fungi.</title>
        <authorList>
            <person name="Okagaki L.H."/>
            <person name="Nunes C.C."/>
            <person name="Sailsbery J."/>
            <person name="Clay B."/>
            <person name="Brown D."/>
            <person name="John T."/>
            <person name="Oh Y."/>
            <person name="Young N."/>
            <person name="Fitzgerald M."/>
            <person name="Haas B.J."/>
            <person name="Zeng Q."/>
            <person name="Young S."/>
            <person name="Adiconis X."/>
            <person name="Fan L."/>
            <person name="Levin J.Z."/>
            <person name="Mitchell T.K."/>
            <person name="Okubara P.A."/>
            <person name="Farman M.L."/>
            <person name="Kohn L.M."/>
            <person name="Birren B."/>
            <person name="Ma L.-J."/>
            <person name="Dean R.A."/>
        </authorList>
    </citation>
    <scope>NUCLEOTIDE SEQUENCE</scope>
    <source>
        <strain evidence="17">ATCC 64411 / 73-15</strain>
    </source>
</reference>
<evidence type="ECO:0000256" key="12">
    <source>
        <dbReference type="RuleBase" id="RU361174"/>
    </source>
</evidence>
<dbReference type="OrthoDB" id="3055998at2759"/>
<dbReference type="Gene3D" id="3.20.20.80">
    <property type="entry name" value="Glycosidases"/>
    <property type="match status" value="1"/>
</dbReference>
<evidence type="ECO:0000256" key="8">
    <source>
        <dbReference type="ARBA" id="ARBA00022801"/>
    </source>
</evidence>
<dbReference type="GO" id="GO:0030248">
    <property type="term" value="F:cellulose binding"/>
    <property type="evidence" value="ECO:0007669"/>
    <property type="project" value="InterPro"/>
</dbReference>
<dbReference type="InterPro" id="IPR044846">
    <property type="entry name" value="GH10"/>
</dbReference>
<dbReference type="InterPro" id="IPR035971">
    <property type="entry name" value="CBD_sf"/>
</dbReference>
<organism evidence="17 18">
    <name type="scientific">Magnaporthiopsis poae (strain ATCC 64411 / 73-15)</name>
    <name type="common">Kentucky bluegrass fungus</name>
    <name type="synonym">Magnaporthe poae</name>
    <dbReference type="NCBI Taxonomy" id="644358"/>
    <lineage>
        <taxon>Eukaryota</taxon>
        <taxon>Fungi</taxon>
        <taxon>Dikarya</taxon>
        <taxon>Ascomycota</taxon>
        <taxon>Pezizomycotina</taxon>
        <taxon>Sordariomycetes</taxon>
        <taxon>Sordariomycetidae</taxon>
        <taxon>Magnaporthales</taxon>
        <taxon>Magnaporthaceae</taxon>
        <taxon>Magnaporthiopsis</taxon>
    </lineage>
</organism>
<proteinExistence type="inferred from homology"/>
<comment type="pathway">
    <text evidence="3">Glycan degradation; xylan degradation.</text>
</comment>
<evidence type="ECO:0000256" key="7">
    <source>
        <dbReference type="ARBA" id="ARBA00022729"/>
    </source>
</evidence>
<dbReference type="InterPro" id="IPR000254">
    <property type="entry name" value="CBD"/>
</dbReference>
<evidence type="ECO:0000256" key="4">
    <source>
        <dbReference type="ARBA" id="ARBA00007495"/>
    </source>
</evidence>
<evidence type="ECO:0000256" key="11">
    <source>
        <dbReference type="ARBA" id="ARBA00023326"/>
    </source>
</evidence>
<feature type="domain" description="GH10" evidence="15">
    <location>
        <begin position="26"/>
        <end position="330"/>
    </location>
</feature>
<evidence type="ECO:0000256" key="5">
    <source>
        <dbReference type="ARBA" id="ARBA00022525"/>
    </source>
</evidence>
<feature type="domain" description="CBM1" evidence="14">
    <location>
        <begin position="359"/>
        <end position="394"/>
    </location>
</feature>
<evidence type="ECO:0000259" key="15">
    <source>
        <dbReference type="PROSITE" id="PS51760"/>
    </source>
</evidence>
<dbReference type="SMART" id="SM00236">
    <property type="entry name" value="fCBD"/>
    <property type="match status" value="1"/>
</dbReference>
<evidence type="ECO:0000256" key="3">
    <source>
        <dbReference type="ARBA" id="ARBA00004851"/>
    </source>
</evidence>
<evidence type="ECO:0000256" key="13">
    <source>
        <dbReference type="SAM" id="SignalP"/>
    </source>
</evidence>
<dbReference type="SMART" id="SM00633">
    <property type="entry name" value="Glyco_10"/>
    <property type="match status" value="1"/>
</dbReference>
<evidence type="ECO:0000256" key="10">
    <source>
        <dbReference type="ARBA" id="ARBA00023295"/>
    </source>
</evidence>
<keyword evidence="7 13" id="KW-0732">Signal</keyword>
<dbReference type="Proteomes" id="UP000011715">
    <property type="component" value="Unassembled WGS sequence"/>
</dbReference>
<dbReference type="AlphaFoldDB" id="A0A0C4E9K7"/>
<gene>
    <name evidence="16" type="ORF">MAPG_09300</name>
</gene>
<comment type="similarity">
    <text evidence="4 12">Belongs to the glycosyl hydrolase 10 (cellulase F) family.</text>
</comment>
<dbReference type="VEuPathDB" id="FungiDB:MAPG_09300"/>
<dbReference type="EMBL" id="ADBL01002276">
    <property type="status" value="NOT_ANNOTATED_CDS"/>
    <property type="molecule type" value="Genomic_DNA"/>
</dbReference>
<dbReference type="PANTHER" id="PTHR31490:SF35">
    <property type="entry name" value="ENDO-1,4-BETA-XYLANASE"/>
    <property type="match status" value="1"/>
</dbReference>
<dbReference type="PANTHER" id="PTHR31490">
    <property type="entry name" value="GLYCOSYL HYDROLASE"/>
    <property type="match status" value="1"/>
</dbReference>
<evidence type="ECO:0000256" key="6">
    <source>
        <dbReference type="ARBA" id="ARBA00022651"/>
    </source>
</evidence>
<keyword evidence="10 12" id="KW-0326">Glycosidase</keyword>
<keyword evidence="5" id="KW-0964">Secreted</keyword>
<dbReference type="Pfam" id="PF00331">
    <property type="entry name" value="Glyco_hydro_10"/>
    <property type="match status" value="1"/>
</dbReference>
<dbReference type="OMA" id="THYEGRC"/>
<keyword evidence="8 12" id="KW-0378">Hydrolase</keyword>
<dbReference type="PRINTS" id="PR00134">
    <property type="entry name" value="GLHYDRLASE10"/>
</dbReference>
<dbReference type="GO" id="GO:0005576">
    <property type="term" value="C:extracellular region"/>
    <property type="evidence" value="ECO:0007669"/>
    <property type="project" value="UniProtKB-SubCell"/>
</dbReference>
<reference evidence="16" key="2">
    <citation type="submission" date="2010-05" db="EMBL/GenBank/DDBJ databases">
        <title>The Genome Sequence of Magnaporthe poae strain ATCC 64411.</title>
        <authorList>
            <consortium name="The Broad Institute Genome Sequencing Platform"/>
            <consortium name="Broad Institute Genome Sequencing Center for Infectious Disease"/>
            <person name="Ma L.-J."/>
            <person name="Dead R."/>
            <person name="Young S."/>
            <person name="Zeng Q."/>
            <person name="Koehrsen M."/>
            <person name="Alvarado L."/>
            <person name="Berlin A."/>
            <person name="Chapman S.B."/>
            <person name="Chen Z."/>
            <person name="Freedman E."/>
            <person name="Gellesch M."/>
            <person name="Goldberg J."/>
            <person name="Griggs A."/>
            <person name="Gujja S."/>
            <person name="Heilman E.R."/>
            <person name="Heiman D."/>
            <person name="Hepburn T."/>
            <person name="Howarth C."/>
            <person name="Jen D."/>
            <person name="Larson L."/>
            <person name="Mehta T."/>
            <person name="Neiman D."/>
            <person name="Pearson M."/>
            <person name="Roberts A."/>
            <person name="Saif S."/>
            <person name="Shea T."/>
            <person name="Shenoy N."/>
            <person name="Sisk P."/>
            <person name="Stolte C."/>
            <person name="Sykes S."/>
            <person name="Walk T."/>
            <person name="White J."/>
            <person name="Yandava C."/>
            <person name="Haas B."/>
            <person name="Nusbaum C."/>
            <person name="Birren B."/>
        </authorList>
    </citation>
    <scope>NUCLEOTIDE SEQUENCE</scope>
    <source>
        <strain evidence="16">ATCC 64411</strain>
    </source>
</reference>
<dbReference type="EnsemblFungi" id="MAPG_09300T0">
    <property type="protein sequence ID" value="MAPG_09300T0"/>
    <property type="gene ID" value="MAPG_09300"/>
</dbReference>
<reference evidence="16" key="3">
    <citation type="submission" date="2011-03" db="EMBL/GenBank/DDBJ databases">
        <title>Annotation of Magnaporthe poae ATCC 64411.</title>
        <authorList>
            <person name="Ma L.-J."/>
            <person name="Dead R."/>
            <person name="Young S.K."/>
            <person name="Zeng Q."/>
            <person name="Gargeya S."/>
            <person name="Fitzgerald M."/>
            <person name="Haas B."/>
            <person name="Abouelleil A."/>
            <person name="Alvarado L."/>
            <person name="Arachchi H.M."/>
            <person name="Berlin A."/>
            <person name="Brown A."/>
            <person name="Chapman S.B."/>
            <person name="Chen Z."/>
            <person name="Dunbar C."/>
            <person name="Freedman E."/>
            <person name="Gearin G."/>
            <person name="Gellesch M."/>
            <person name="Goldberg J."/>
            <person name="Griggs A."/>
            <person name="Gujja S."/>
            <person name="Heiman D."/>
            <person name="Howarth C."/>
            <person name="Larson L."/>
            <person name="Lui A."/>
            <person name="MacDonald P.J.P."/>
            <person name="Mehta T."/>
            <person name="Montmayeur A."/>
            <person name="Murphy C."/>
            <person name="Neiman D."/>
            <person name="Pearson M."/>
            <person name="Priest M."/>
            <person name="Roberts A."/>
            <person name="Saif S."/>
            <person name="Shea T."/>
            <person name="Shenoy N."/>
            <person name="Sisk P."/>
            <person name="Stolte C."/>
            <person name="Sykes S."/>
            <person name="Yandava C."/>
            <person name="Wortman J."/>
            <person name="Nusbaum C."/>
            <person name="Birren B."/>
        </authorList>
    </citation>
    <scope>NUCLEOTIDE SEQUENCE</scope>
    <source>
        <strain evidence="16">ATCC 64411</strain>
    </source>
</reference>
<dbReference type="GO" id="GO:0031176">
    <property type="term" value="F:endo-1,4-beta-xylanase activity"/>
    <property type="evidence" value="ECO:0007669"/>
    <property type="project" value="UniProtKB-EC"/>
</dbReference>
<feature type="signal peptide" evidence="13">
    <location>
        <begin position="1"/>
        <end position="19"/>
    </location>
</feature>
<feature type="chain" id="PRO_5007393396" description="Beta-xylanase" evidence="13">
    <location>
        <begin position="20"/>
        <end position="394"/>
    </location>
</feature>
<dbReference type="InterPro" id="IPR001000">
    <property type="entry name" value="GH10_dom"/>
</dbReference>
<dbReference type="PROSITE" id="PS00562">
    <property type="entry name" value="CBM1_1"/>
    <property type="match status" value="1"/>
</dbReference>
<evidence type="ECO:0000256" key="2">
    <source>
        <dbReference type="ARBA" id="ARBA00004613"/>
    </source>
</evidence>
<keyword evidence="11 12" id="KW-0624">Polysaccharide degradation</keyword>
<keyword evidence="18" id="KW-1185">Reference proteome</keyword>
<dbReference type="EMBL" id="GL876974">
    <property type="protein sequence ID" value="KLU90337.1"/>
    <property type="molecule type" value="Genomic_DNA"/>
</dbReference>
<dbReference type="Pfam" id="PF00734">
    <property type="entry name" value="CBM_1"/>
    <property type="match status" value="1"/>
</dbReference>
<dbReference type="SUPFAM" id="SSF51445">
    <property type="entry name" value="(Trans)glycosidases"/>
    <property type="match status" value="1"/>
</dbReference>
<dbReference type="SUPFAM" id="SSF57180">
    <property type="entry name" value="Cellulose-binding domain"/>
    <property type="match status" value="1"/>
</dbReference>
<keyword evidence="9 12" id="KW-0119">Carbohydrate metabolism</keyword>
<evidence type="ECO:0000313" key="16">
    <source>
        <dbReference type="EMBL" id="KLU90337.1"/>
    </source>
</evidence>
<dbReference type="PROSITE" id="PS51760">
    <property type="entry name" value="GH10_2"/>
    <property type="match status" value="1"/>
</dbReference>
<protein>
    <recommendedName>
        <fullName evidence="12">Beta-xylanase</fullName>
        <ecNumber evidence="12">3.2.1.8</ecNumber>
    </recommendedName>
</protein>
<dbReference type="InterPro" id="IPR017853">
    <property type="entry name" value="GH"/>
</dbReference>
<accession>A0A0C4E9K7</accession>
<dbReference type="EC" id="3.2.1.8" evidence="12"/>
<dbReference type="eggNOG" id="ENOG502QR4K">
    <property type="taxonomic scope" value="Eukaryota"/>
</dbReference>
<reference evidence="18" key="1">
    <citation type="submission" date="2010-05" db="EMBL/GenBank/DDBJ databases">
        <title>The genome sequence of Magnaporthe poae strain ATCC 64411.</title>
        <authorList>
            <person name="Ma L.-J."/>
            <person name="Dead R."/>
            <person name="Young S."/>
            <person name="Zeng Q."/>
            <person name="Koehrsen M."/>
            <person name="Alvarado L."/>
            <person name="Berlin A."/>
            <person name="Chapman S.B."/>
            <person name="Chen Z."/>
            <person name="Freedman E."/>
            <person name="Gellesch M."/>
            <person name="Goldberg J."/>
            <person name="Griggs A."/>
            <person name="Gujja S."/>
            <person name="Heilman E.R."/>
            <person name="Heiman D."/>
            <person name="Hepburn T."/>
            <person name="Howarth C."/>
            <person name="Jen D."/>
            <person name="Larson L."/>
            <person name="Mehta T."/>
            <person name="Neiman D."/>
            <person name="Pearson M."/>
            <person name="Roberts A."/>
            <person name="Saif S."/>
            <person name="Shea T."/>
            <person name="Shenoy N."/>
            <person name="Sisk P."/>
            <person name="Stolte C."/>
            <person name="Sykes S."/>
            <person name="Walk T."/>
            <person name="White J."/>
            <person name="Yandava C."/>
            <person name="Haas B."/>
            <person name="Nusbaum C."/>
            <person name="Birren B."/>
        </authorList>
    </citation>
    <scope>NUCLEOTIDE SEQUENCE [LARGE SCALE GENOMIC DNA]</scope>
    <source>
        <strain evidence="18">ATCC 64411 / 73-15</strain>
    </source>
</reference>
<dbReference type="STRING" id="644358.A0A0C4E9K7"/>
<keyword evidence="6" id="KW-0858">Xylan degradation</keyword>
<evidence type="ECO:0000256" key="1">
    <source>
        <dbReference type="ARBA" id="ARBA00000681"/>
    </source>
</evidence>
<comment type="catalytic activity">
    <reaction evidence="1 12">
        <text>Endohydrolysis of (1-&gt;4)-beta-D-xylosidic linkages in xylans.</text>
        <dbReference type="EC" id="3.2.1.8"/>
    </reaction>
</comment>
<comment type="subcellular location">
    <subcellularLocation>
        <location evidence="2">Secreted</location>
    </subcellularLocation>
</comment>
<dbReference type="GO" id="GO:0045493">
    <property type="term" value="P:xylan catabolic process"/>
    <property type="evidence" value="ECO:0007669"/>
    <property type="project" value="UniProtKB-KW"/>
</dbReference>